<dbReference type="STRING" id="45607.A0A2T0FHQ6"/>
<dbReference type="PROSITE" id="PS00616">
    <property type="entry name" value="HIS_ACID_PHOSPHAT_1"/>
    <property type="match status" value="1"/>
</dbReference>
<evidence type="ECO:0000313" key="4">
    <source>
        <dbReference type="EMBL" id="PRT54532.1"/>
    </source>
</evidence>
<evidence type="ECO:0000256" key="2">
    <source>
        <dbReference type="ARBA" id="ARBA00022801"/>
    </source>
</evidence>
<gene>
    <name evidence="4" type="ORF">B9G98_02152</name>
</gene>
<dbReference type="InterPro" id="IPR029033">
    <property type="entry name" value="His_PPase_superfam"/>
</dbReference>
<organism evidence="4 5">
    <name type="scientific">Wickerhamiella sorbophila</name>
    <dbReference type="NCBI Taxonomy" id="45607"/>
    <lineage>
        <taxon>Eukaryota</taxon>
        <taxon>Fungi</taxon>
        <taxon>Dikarya</taxon>
        <taxon>Ascomycota</taxon>
        <taxon>Saccharomycotina</taxon>
        <taxon>Dipodascomycetes</taxon>
        <taxon>Dipodascales</taxon>
        <taxon>Trichomonascaceae</taxon>
        <taxon>Wickerhamiella</taxon>
    </lineage>
</organism>
<dbReference type="GO" id="GO:0009277">
    <property type="term" value="C:fungal-type cell wall"/>
    <property type="evidence" value="ECO:0007669"/>
    <property type="project" value="TreeGrafter"/>
</dbReference>
<feature type="chain" id="PRO_5015592730" evidence="3">
    <location>
        <begin position="20"/>
        <end position="536"/>
    </location>
</feature>
<comment type="similarity">
    <text evidence="1">Belongs to the histidine acid phosphatase family.</text>
</comment>
<dbReference type="AlphaFoldDB" id="A0A2T0FHQ6"/>
<accession>A0A2T0FHQ6</accession>
<protein>
    <submittedName>
        <fullName evidence="4">3-phytase B</fullName>
    </submittedName>
</protein>
<keyword evidence="5" id="KW-1185">Reference proteome</keyword>
<dbReference type="InterPro" id="IPR000560">
    <property type="entry name" value="His_Pase_clade-2"/>
</dbReference>
<dbReference type="Gene3D" id="3.40.50.1240">
    <property type="entry name" value="Phosphoglycerate mutase-like"/>
    <property type="match status" value="1"/>
</dbReference>
<dbReference type="Proteomes" id="UP000238350">
    <property type="component" value="Unassembled WGS sequence"/>
</dbReference>
<dbReference type="PANTHER" id="PTHR20963">
    <property type="entry name" value="MULTIPLE INOSITOL POLYPHOSPHATE PHOSPHATASE-RELATED"/>
    <property type="match status" value="1"/>
</dbReference>
<evidence type="ECO:0000256" key="1">
    <source>
        <dbReference type="ARBA" id="ARBA00005375"/>
    </source>
</evidence>
<dbReference type="InterPro" id="IPR033379">
    <property type="entry name" value="Acid_Pase_AS"/>
</dbReference>
<name>A0A2T0FHQ6_9ASCO</name>
<dbReference type="EMBL" id="NDIQ01000021">
    <property type="protein sequence ID" value="PRT54532.1"/>
    <property type="molecule type" value="Genomic_DNA"/>
</dbReference>
<keyword evidence="2" id="KW-0378">Hydrolase</keyword>
<dbReference type="Pfam" id="PF00328">
    <property type="entry name" value="His_Phos_2"/>
    <property type="match status" value="1"/>
</dbReference>
<dbReference type="OrthoDB" id="6509975at2759"/>
<dbReference type="PANTHER" id="PTHR20963:SF18">
    <property type="entry name" value="ACID PHOSPHATASE PHO11-RELATED"/>
    <property type="match status" value="1"/>
</dbReference>
<dbReference type="RefSeq" id="XP_024664477.1">
    <property type="nucleotide sequence ID" value="XM_024808709.1"/>
</dbReference>
<dbReference type="SUPFAM" id="SSF53254">
    <property type="entry name" value="Phosphoglycerate mutase-like"/>
    <property type="match status" value="1"/>
</dbReference>
<reference evidence="4 5" key="1">
    <citation type="submission" date="2017-04" db="EMBL/GenBank/DDBJ databases">
        <title>Genome sequencing of [Candida] sorbophila.</title>
        <authorList>
            <person name="Ahn J.O."/>
        </authorList>
    </citation>
    <scope>NUCLEOTIDE SEQUENCE [LARGE SCALE GENOMIC DNA]</scope>
    <source>
        <strain evidence="4 5">DS02</strain>
    </source>
</reference>
<keyword evidence="3" id="KW-0732">Signal</keyword>
<evidence type="ECO:0000256" key="3">
    <source>
        <dbReference type="SAM" id="SignalP"/>
    </source>
</evidence>
<dbReference type="GeneID" id="36515900"/>
<feature type="signal peptide" evidence="3">
    <location>
        <begin position="1"/>
        <end position="19"/>
    </location>
</feature>
<dbReference type="CDD" id="cd07061">
    <property type="entry name" value="HP_HAP_like"/>
    <property type="match status" value="1"/>
</dbReference>
<sequence>MKVEIGVSLALASLMGVEAFSEPFYTNPKPYSQDMLDNYNLLKYTTWMGPWSQRRGVGLNRDTPLGCKVDQVAMLHRHGERYPDKYAVVDMNEALDKLTPHKGKLKGDLEFLNYWVPFITPDGGLVAQESTVGAYSGLLDAYNRGTMYRARYGHLWDQESIVPIFTSGYERIVQTGRHFGEGFFGFNYTDSAAINIIPEVASQGADSLVPVCHIPNNATVCDVPESARAKSPDNPPWKYEEFGRAAARFNRANKGLSLNVTADDIPQLMSFAAFELNVRGSSPWAKAFTSEEWIAFEYLQSSYYNCYYGNFATNTPARGSLYLNATRVLLNQGPENSLPMAWSFAHDINITPVVALLGFATDKHYDPTKVTFGNKWDVTDITPQGAHIVFERLVCSGDEDDEYALLAEEFPASFNVSDTNATYASNATYPGVNSSIHTGVKENIYVRVVLNEAVAPLPGCDSGPGKSCKLSDFSKLVDKAIAGVDFVKTCNVSADAPQYLSFFWDYNTTNSLNYDTNPIPYQAGLLNAEGNPIQES</sequence>
<dbReference type="GO" id="GO:0003993">
    <property type="term" value="F:acid phosphatase activity"/>
    <property type="evidence" value="ECO:0007669"/>
    <property type="project" value="TreeGrafter"/>
</dbReference>
<proteinExistence type="inferred from homology"/>
<evidence type="ECO:0000313" key="5">
    <source>
        <dbReference type="Proteomes" id="UP000238350"/>
    </source>
</evidence>
<comment type="caution">
    <text evidence="4">The sequence shown here is derived from an EMBL/GenBank/DDBJ whole genome shotgun (WGS) entry which is preliminary data.</text>
</comment>